<comment type="caution">
    <text evidence="5">The sequence shown here is derived from an EMBL/GenBank/DDBJ whole genome shotgun (WGS) entry which is preliminary data.</text>
</comment>
<dbReference type="EMBL" id="MU069794">
    <property type="protein sequence ID" value="KAF5833731.1"/>
    <property type="molecule type" value="Genomic_DNA"/>
</dbReference>
<organism evidence="5 6">
    <name type="scientific">Dunaliella salina</name>
    <name type="common">Green alga</name>
    <name type="synonym">Protococcus salinus</name>
    <dbReference type="NCBI Taxonomy" id="3046"/>
    <lineage>
        <taxon>Eukaryota</taxon>
        <taxon>Viridiplantae</taxon>
        <taxon>Chlorophyta</taxon>
        <taxon>core chlorophytes</taxon>
        <taxon>Chlorophyceae</taxon>
        <taxon>CS clade</taxon>
        <taxon>Chlamydomonadales</taxon>
        <taxon>Dunaliellaceae</taxon>
        <taxon>Dunaliella</taxon>
    </lineage>
</organism>
<sequence>MLKSSVLVPPSPNWFQPQMLASQPSLELVAYAGHNSIVLLCTRTQQIVRTMCGGPSRVTSLCFAPTTVAPHHLVAGHEDGTLRSWDTNSGSTVRSHRKKGAEATAVLVLEGHKEGLALVGNAKGDLLLWAFLESAKPVKIDSAAFGPNRVCAMSALPAPPGSELSGTPTPSLVLVASHDGCVSMVDVDRGCLCFVLAAHRGPVHALSVTLGPPHATSSAAPPPGGDAQRHKQSEEDPGEPDRGSAQQAALGRGALGAAPDMIAGVGGDAGGGDAERVGVVQEDEKDLAGSEDGGADVLMLTASGDEGCVKVWRFPHGAVGFPPSLAASIVLPQQQQQQQQGGGRGRGR</sequence>
<keyword evidence="1 3" id="KW-0853">WD repeat</keyword>
<dbReference type="PROSITE" id="PS00678">
    <property type="entry name" value="WD_REPEATS_1"/>
    <property type="match status" value="1"/>
</dbReference>
<proteinExistence type="predicted"/>
<accession>A0ABQ7GGK9</accession>
<evidence type="ECO:0000256" key="1">
    <source>
        <dbReference type="ARBA" id="ARBA00022574"/>
    </source>
</evidence>
<feature type="compositionally biased region" description="Basic and acidic residues" evidence="4">
    <location>
        <begin position="227"/>
        <end position="242"/>
    </location>
</feature>
<dbReference type="InterPro" id="IPR036322">
    <property type="entry name" value="WD40_repeat_dom_sf"/>
</dbReference>
<dbReference type="PROSITE" id="PS50082">
    <property type="entry name" value="WD_REPEATS_2"/>
    <property type="match status" value="1"/>
</dbReference>
<dbReference type="SMART" id="SM00320">
    <property type="entry name" value="WD40"/>
    <property type="match status" value="3"/>
</dbReference>
<dbReference type="InterPro" id="IPR019775">
    <property type="entry name" value="WD40_repeat_CS"/>
</dbReference>
<dbReference type="InterPro" id="IPR015943">
    <property type="entry name" value="WD40/YVTN_repeat-like_dom_sf"/>
</dbReference>
<evidence type="ECO:0000256" key="3">
    <source>
        <dbReference type="PROSITE-ProRule" id="PRU00221"/>
    </source>
</evidence>
<evidence type="ECO:0000256" key="4">
    <source>
        <dbReference type="SAM" id="MobiDB-lite"/>
    </source>
</evidence>
<keyword evidence="6" id="KW-1185">Reference proteome</keyword>
<protein>
    <submittedName>
        <fullName evidence="5">WD40-repeat-containing domain protein</fullName>
    </submittedName>
</protein>
<keyword evidence="2" id="KW-0677">Repeat</keyword>
<dbReference type="PANTHER" id="PTHR46362">
    <property type="entry name" value="GEM-ASSOCIATED PROTEIN 5"/>
    <property type="match status" value="1"/>
</dbReference>
<dbReference type="SUPFAM" id="SSF50978">
    <property type="entry name" value="WD40 repeat-like"/>
    <property type="match status" value="1"/>
</dbReference>
<dbReference type="PANTHER" id="PTHR46362:SF1">
    <property type="entry name" value="GEM-ASSOCIATED PROTEIN 5"/>
    <property type="match status" value="1"/>
</dbReference>
<reference evidence="5" key="1">
    <citation type="submission" date="2017-08" db="EMBL/GenBank/DDBJ databases">
        <authorList>
            <person name="Polle J.E."/>
            <person name="Barry K."/>
            <person name="Cushman J."/>
            <person name="Schmutz J."/>
            <person name="Tran D."/>
            <person name="Hathwaick L.T."/>
            <person name="Yim W.C."/>
            <person name="Jenkins J."/>
            <person name="Mckie-Krisberg Z.M."/>
            <person name="Prochnik S."/>
            <person name="Lindquist E."/>
            <person name="Dockter R.B."/>
            <person name="Adam C."/>
            <person name="Molina H."/>
            <person name="Bunkerborg J."/>
            <person name="Jin E."/>
            <person name="Buchheim M."/>
            <person name="Magnuson J."/>
        </authorList>
    </citation>
    <scope>NUCLEOTIDE SEQUENCE</scope>
    <source>
        <strain evidence="5">CCAP 19/18</strain>
    </source>
</reference>
<dbReference type="Proteomes" id="UP000815325">
    <property type="component" value="Unassembled WGS sequence"/>
</dbReference>
<dbReference type="InterPro" id="IPR001680">
    <property type="entry name" value="WD40_rpt"/>
</dbReference>
<dbReference type="Gene3D" id="2.130.10.10">
    <property type="entry name" value="YVTN repeat-like/Quinoprotein amine dehydrogenase"/>
    <property type="match status" value="1"/>
</dbReference>
<feature type="repeat" description="WD" evidence="3">
    <location>
        <begin position="51"/>
        <end position="95"/>
    </location>
</feature>
<feature type="region of interest" description="Disordered" evidence="4">
    <location>
        <begin position="209"/>
        <end position="247"/>
    </location>
</feature>
<feature type="non-terminal residue" evidence="5">
    <location>
        <position position="348"/>
    </location>
</feature>
<gene>
    <name evidence="5" type="ORF">DUNSADRAFT_9838</name>
</gene>
<name>A0ABQ7GGK9_DUNSA</name>
<evidence type="ECO:0000256" key="2">
    <source>
        <dbReference type="ARBA" id="ARBA00022737"/>
    </source>
</evidence>
<evidence type="ECO:0000313" key="6">
    <source>
        <dbReference type="Proteomes" id="UP000815325"/>
    </source>
</evidence>
<dbReference type="InterPro" id="IPR052640">
    <property type="entry name" value="Gemin-5"/>
</dbReference>
<evidence type="ECO:0000313" key="5">
    <source>
        <dbReference type="EMBL" id="KAF5833731.1"/>
    </source>
</evidence>